<proteinExistence type="predicted"/>
<dbReference type="EMBL" id="DROM01000034">
    <property type="protein sequence ID" value="HHH12697.1"/>
    <property type="molecule type" value="Genomic_DNA"/>
</dbReference>
<protein>
    <submittedName>
        <fullName evidence="4">Malonyl-[acyl-carrier protein] O-methyltransferase BioC</fullName>
    </submittedName>
</protein>
<dbReference type="CDD" id="cd02440">
    <property type="entry name" value="AdoMet_MTases"/>
    <property type="match status" value="1"/>
</dbReference>
<evidence type="ECO:0000259" key="3">
    <source>
        <dbReference type="Pfam" id="PF05175"/>
    </source>
</evidence>
<dbReference type="SUPFAM" id="SSF53335">
    <property type="entry name" value="S-adenosyl-L-methionine-dependent methyltransferases"/>
    <property type="match status" value="1"/>
</dbReference>
<organism evidence="4">
    <name type="scientific">Thiolapillus brandeum</name>
    <dbReference type="NCBI Taxonomy" id="1076588"/>
    <lineage>
        <taxon>Bacteria</taxon>
        <taxon>Pseudomonadati</taxon>
        <taxon>Pseudomonadota</taxon>
        <taxon>Gammaproteobacteria</taxon>
        <taxon>Chromatiales</taxon>
        <taxon>Sedimenticolaceae</taxon>
        <taxon>Thiolapillus</taxon>
    </lineage>
</organism>
<dbReference type="Gene3D" id="3.40.50.150">
    <property type="entry name" value="Vaccinia Virus protein VP39"/>
    <property type="match status" value="1"/>
</dbReference>
<dbReference type="InterPro" id="IPR029063">
    <property type="entry name" value="SAM-dependent_MTases_sf"/>
</dbReference>
<evidence type="ECO:0000313" key="4">
    <source>
        <dbReference type="EMBL" id="HHH12697.1"/>
    </source>
</evidence>
<dbReference type="Pfam" id="PF05175">
    <property type="entry name" value="MTS"/>
    <property type="match status" value="1"/>
</dbReference>
<keyword evidence="2" id="KW-0949">S-adenosyl-L-methionine</keyword>
<dbReference type="GO" id="GO:0032259">
    <property type="term" value="P:methylation"/>
    <property type="evidence" value="ECO:0007669"/>
    <property type="project" value="UniProtKB-KW"/>
</dbReference>
<feature type="domain" description="Methyltransferase small" evidence="3">
    <location>
        <begin position="33"/>
        <end position="74"/>
    </location>
</feature>
<feature type="non-terminal residue" evidence="4">
    <location>
        <position position="75"/>
    </location>
</feature>
<keyword evidence="1" id="KW-0489">Methyltransferase</keyword>
<keyword evidence="1" id="KW-0808">Transferase</keyword>
<evidence type="ECO:0000256" key="1">
    <source>
        <dbReference type="ARBA" id="ARBA00022603"/>
    </source>
</evidence>
<evidence type="ECO:0000256" key="2">
    <source>
        <dbReference type="ARBA" id="ARBA00022691"/>
    </source>
</evidence>
<comment type="caution">
    <text evidence="4">The sequence shown here is derived from an EMBL/GenBank/DDBJ whole genome shotgun (WGS) entry which is preliminary data.</text>
</comment>
<dbReference type="AlphaFoldDB" id="A0A7C5IY63"/>
<gene>
    <name evidence="4" type="ORF">ENJ98_00510</name>
</gene>
<sequence length="75" mass="8337">MGETGIDKARVRRSFSRAADSYDEVAVLQREAGSRMLERLDLVKLRPRRVLDLGCGTGTQTAALMQRYPKAQVVA</sequence>
<dbReference type="InterPro" id="IPR007848">
    <property type="entry name" value="Small_mtfrase_dom"/>
</dbReference>
<dbReference type="Proteomes" id="UP000886100">
    <property type="component" value="Unassembled WGS sequence"/>
</dbReference>
<reference evidence="4" key="1">
    <citation type="journal article" date="2020" name="mSystems">
        <title>Genome- and Community-Level Interaction Insights into Carbon Utilization and Element Cycling Functions of Hydrothermarchaeota in Hydrothermal Sediment.</title>
        <authorList>
            <person name="Zhou Z."/>
            <person name="Liu Y."/>
            <person name="Xu W."/>
            <person name="Pan J."/>
            <person name="Luo Z.H."/>
            <person name="Li M."/>
        </authorList>
    </citation>
    <scope>NUCLEOTIDE SEQUENCE [LARGE SCALE GENOMIC DNA]</scope>
    <source>
        <strain evidence="4">HyVt-535</strain>
    </source>
</reference>
<accession>A0A7C5IY63</accession>
<dbReference type="GO" id="GO:0008168">
    <property type="term" value="F:methyltransferase activity"/>
    <property type="evidence" value="ECO:0007669"/>
    <property type="project" value="UniProtKB-KW"/>
</dbReference>
<name>A0A7C5IY63_9GAMM</name>